<reference evidence="5 6" key="1">
    <citation type="submission" date="2015-11" db="EMBL/GenBank/DDBJ databases">
        <title>Genomic analysis of 38 Legionella species identifies large and diverse effector repertoires.</title>
        <authorList>
            <person name="Burstein D."/>
            <person name="Amaro F."/>
            <person name="Zusman T."/>
            <person name="Lifshitz Z."/>
            <person name="Cohen O."/>
            <person name="Gilbert J.A."/>
            <person name="Pupko T."/>
            <person name="Shuman H.A."/>
            <person name="Segal G."/>
        </authorList>
    </citation>
    <scope>NUCLEOTIDE SEQUENCE [LARGE SCALE GENOMIC DNA]</scope>
    <source>
        <strain evidence="5 6">SE-32A-C8</strain>
    </source>
</reference>
<evidence type="ECO:0000256" key="2">
    <source>
        <dbReference type="ARBA" id="ARBA00023125"/>
    </source>
</evidence>
<sequence>MKIPGFAERLNFCLDKEGFPPKNRGRIQLLAEMVGLTHRGASKWVNGESTPPHKKFAALAKKLNVNEQWLRTGEGEMDLSAEHLQDKSDSYLIDVNIYTTENILKEKKIIKTIKCNLPYKSNFFGIILDTEAMSPRFPSGTIVIFEEAMPKDGDFVLVNFNEYPSPIFRQLLKMGEVLYLNAHNPKFDRLILNDYRSIIGKLVQAIIRFD</sequence>
<gene>
    <name evidence="5" type="ORF">Lery_0297</name>
</gene>
<keyword evidence="3" id="KW-0804">Transcription</keyword>
<dbReference type="CDD" id="cd00093">
    <property type="entry name" value="HTH_XRE"/>
    <property type="match status" value="1"/>
</dbReference>
<dbReference type="PANTHER" id="PTHR40661">
    <property type="match status" value="1"/>
</dbReference>
<proteinExistence type="predicted"/>
<protein>
    <submittedName>
        <fullName evidence="5">Putative phage repressor</fullName>
    </submittedName>
</protein>
<dbReference type="PROSITE" id="PS50943">
    <property type="entry name" value="HTH_CROC1"/>
    <property type="match status" value="1"/>
</dbReference>
<dbReference type="InterPro" id="IPR036286">
    <property type="entry name" value="LexA/Signal_pep-like_sf"/>
</dbReference>
<comment type="caution">
    <text evidence="5">The sequence shown here is derived from an EMBL/GenBank/DDBJ whole genome shotgun (WGS) entry which is preliminary data.</text>
</comment>
<dbReference type="InterPro" id="IPR010982">
    <property type="entry name" value="Lambda_DNA-bd_dom_sf"/>
</dbReference>
<dbReference type="OrthoDB" id="9791537at2"/>
<dbReference type="STRING" id="448.Lery_0297"/>
<accession>A0A0W0TUR4</accession>
<keyword evidence="1" id="KW-0805">Transcription regulation</keyword>
<dbReference type="InterPro" id="IPR001387">
    <property type="entry name" value="Cro/C1-type_HTH"/>
</dbReference>
<dbReference type="InterPro" id="IPR015927">
    <property type="entry name" value="Peptidase_S24_S26A/B/C"/>
</dbReference>
<dbReference type="AlphaFoldDB" id="A0A0W0TUR4"/>
<feature type="domain" description="HTH cro/C1-type" evidence="4">
    <location>
        <begin position="30"/>
        <end position="70"/>
    </location>
</feature>
<keyword evidence="6" id="KW-1185">Reference proteome</keyword>
<organism evidence="5 6">
    <name type="scientific">Legionella erythra</name>
    <dbReference type="NCBI Taxonomy" id="448"/>
    <lineage>
        <taxon>Bacteria</taxon>
        <taxon>Pseudomonadati</taxon>
        <taxon>Pseudomonadota</taxon>
        <taxon>Gammaproteobacteria</taxon>
        <taxon>Legionellales</taxon>
        <taxon>Legionellaceae</taxon>
        <taxon>Legionella</taxon>
    </lineage>
</organism>
<evidence type="ECO:0000256" key="3">
    <source>
        <dbReference type="ARBA" id="ARBA00023163"/>
    </source>
</evidence>
<evidence type="ECO:0000259" key="4">
    <source>
        <dbReference type="PROSITE" id="PS50943"/>
    </source>
</evidence>
<dbReference type="Pfam" id="PF00717">
    <property type="entry name" value="Peptidase_S24"/>
    <property type="match status" value="1"/>
</dbReference>
<dbReference type="RefSeq" id="WP_058525477.1">
    <property type="nucleotide sequence ID" value="NZ_CAAAHY010000001.1"/>
</dbReference>
<dbReference type="EMBL" id="LNYA01000003">
    <property type="protein sequence ID" value="KTC99396.1"/>
    <property type="molecule type" value="Genomic_DNA"/>
</dbReference>
<evidence type="ECO:0000313" key="5">
    <source>
        <dbReference type="EMBL" id="KTC99396.1"/>
    </source>
</evidence>
<dbReference type="SUPFAM" id="SSF47413">
    <property type="entry name" value="lambda repressor-like DNA-binding domains"/>
    <property type="match status" value="1"/>
</dbReference>
<dbReference type="Gene3D" id="1.10.260.40">
    <property type="entry name" value="lambda repressor-like DNA-binding domains"/>
    <property type="match status" value="1"/>
</dbReference>
<dbReference type="PATRIC" id="fig|448.7.peg.312"/>
<keyword evidence="2" id="KW-0238">DNA-binding</keyword>
<name>A0A0W0TUR4_LEGER</name>
<dbReference type="GO" id="GO:0003677">
    <property type="term" value="F:DNA binding"/>
    <property type="evidence" value="ECO:0007669"/>
    <property type="project" value="UniProtKB-KW"/>
</dbReference>
<dbReference type="Proteomes" id="UP000054773">
    <property type="component" value="Unassembled WGS sequence"/>
</dbReference>
<evidence type="ECO:0000256" key="1">
    <source>
        <dbReference type="ARBA" id="ARBA00023015"/>
    </source>
</evidence>
<dbReference type="InterPro" id="IPR039418">
    <property type="entry name" value="LexA-like"/>
</dbReference>
<dbReference type="Pfam" id="PF01381">
    <property type="entry name" value="HTH_3"/>
    <property type="match status" value="1"/>
</dbReference>
<dbReference type="PANTHER" id="PTHR40661:SF3">
    <property type="entry name" value="FELS-1 PROPHAGE TRANSCRIPTIONAL REGULATOR"/>
    <property type="match status" value="1"/>
</dbReference>
<evidence type="ECO:0000313" key="6">
    <source>
        <dbReference type="Proteomes" id="UP000054773"/>
    </source>
</evidence>
<dbReference type="CDD" id="cd06529">
    <property type="entry name" value="S24_LexA-like"/>
    <property type="match status" value="1"/>
</dbReference>
<dbReference type="SUPFAM" id="SSF51306">
    <property type="entry name" value="LexA/Signal peptidase"/>
    <property type="match status" value="1"/>
</dbReference>
<dbReference type="Gene3D" id="2.10.109.10">
    <property type="entry name" value="Umud Fragment, subunit A"/>
    <property type="match status" value="1"/>
</dbReference>